<protein>
    <submittedName>
        <fullName evidence="2">Uncharacterized protein</fullName>
    </submittedName>
</protein>
<keyword evidence="3" id="KW-1185">Reference proteome</keyword>
<evidence type="ECO:0000256" key="1">
    <source>
        <dbReference type="SAM" id="MobiDB-lite"/>
    </source>
</evidence>
<organism evidence="2 3">
    <name type="scientific">Boletus reticuloceps</name>
    <dbReference type="NCBI Taxonomy" id="495285"/>
    <lineage>
        <taxon>Eukaryota</taxon>
        <taxon>Fungi</taxon>
        <taxon>Dikarya</taxon>
        <taxon>Basidiomycota</taxon>
        <taxon>Agaricomycotina</taxon>
        <taxon>Agaricomycetes</taxon>
        <taxon>Agaricomycetidae</taxon>
        <taxon>Boletales</taxon>
        <taxon>Boletineae</taxon>
        <taxon>Boletaceae</taxon>
        <taxon>Boletoideae</taxon>
        <taxon>Boletus</taxon>
    </lineage>
</organism>
<accession>A0A8I2YZ71</accession>
<dbReference type="Proteomes" id="UP000683000">
    <property type="component" value="Unassembled WGS sequence"/>
</dbReference>
<name>A0A8I2YZ71_9AGAM</name>
<reference evidence="2" key="1">
    <citation type="submission" date="2021-03" db="EMBL/GenBank/DDBJ databases">
        <title>Evolutionary innovations through gain and loss of genes in the ectomycorrhizal Boletales.</title>
        <authorList>
            <person name="Wu G."/>
            <person name="Miyauchi S."/>
            <person name="Morin E."/>
            <person name="Yang Z.-L."/>
            <person name="Xu J."/>
            <person name="Martin F.M."/>
        </authorList>
    </citation>
    <scope>NUCLEOTIDE SEQUENCE</scope>
    <source>
        <strain evidence="2">BR01</strain>
    </source>
</reference>
<gene>
    <name evidence="2" type="ORF">JVT61DRAFT_11636</name>
</gene>
<dbReference type="EMBL" id="JAGFBS010000005">
    <property type="protein sequence ID" value="KAG6379192.1"/>
    <property type="molecule type" value="Genomic_DNA"/>
</dbReference>
<dbReference type="OrthoDB" id="2676650at2759"/>
<sequence>MRKLYPASKYRSSIWSPELRFAMRAAGRASHPCLTIEDMTEGKDVFLTGLSQLPEQLFRKVYIAKRASRDCILARLSSSLREIDALEKMKDVIIEMHKQDENDLLAIGKDLEIFKAEAVARGNSIDDDIAYRHAVYADEFTALASTNTQLNIMLNITDPELTSDESESVVSDELDEPVVEVGEE</sequence>
<feature type="region of interest" description="Disordered" evidence="1">
    <location>
        <begin position="163"/>
        <end position="184"/>
    </location>
</feature>
<evidence type="ECO:0000313" key="2">
    <source>
        <dbReference type="EMBL" id="KAG6379192.1"/>
    </source>
</evidence>
<dbReference type="AlphaFoldDB" id="A0A8I2YZ71"/>
<comment type="caution">
    <text evidence="2">The sequence shown here is derived from an EMBL/GenBank/DDBJ whole genome shotgun (WGS) entry which is preliminary data.</text>
</comment>
<proteinExistence type="predicted"/>
<evidence type="ECO:0000313" key="3">
    <source>
        <dbReference type="Proteomes" id="UP000683000"/>
    </source>
</evidence>